<dbReference type="PROSITE" id="PS01030">
    <property type="entry name" value="RNA_POL_M_15KD"/>
    <property type="match status" value="1"/>
</dbReference>
<keyword evidence="6" id="KW-0804">Transcription</keyword>
<dbReference type="Proteomes" id="UP000178122">
    <property type="component" value="Unassembled WGS sequence"/>
</dbReference>
<evidence type="ECO:0000256" key="5">
    <source>
        <dbReference type="ARBA" id="ARBA00023015"/>
    </source>
</evidence>
<evidence type="ECO:0000313" key="9">
    <source>
        <dbReference type="Proteomes" id="UP000178122"/>
    </source>
</evidence>
<dbReference type="PROSITE" id="PS51133">
    <property type="entry name" value="ZF_TFIIS_2"/>
    <property type="match status" value="1"/>
</dbReference>
<dbReference type="AlphaFoldDB" id="A0A1G1YTR0"/>
<dbReference type="InterPro" id="IPR001529">
    <property type="entry name" value="Zn_ribbon_RPB9"/>
</dbReference>
<dbReference type="PIRSF" id="PIRSF005586">
    <property type="entry name" value="RNApol_RpoM"/>
    <property type="match status" value="1"/>
</dbReference>
<reference evidence="8 9" key="1">
    <citation type="journal article" date="2016" name="Nat. Commun.">
        <title>Thousands of microbial genomes shed light on interconnected biogeochemical processes in an aquifer system.</title>
        <authorList>
            <person name="Anantharaman K."/>
            <person name="Brown C.T."/>
            <person name="Hug L.A."/>
            <person name="Sharon I."/>
            <person name="Castelle C.J."/>
            <person name="Probst A.J."/>
            <person name="Thomas B.C."/>
            <person name="Singh A."/>
            <person name="Wilkins M.J."/>
            <person name="Karaoz U."/>
            <person name="Brodie E.L."/>
            <person name="Williams K.H."/>
            <person name="Hubbard S.S."/>
            <person name="Banfield J.F."/>
        </authorList>
    </citation>
    <scope>NUCLEOTIDE SEQUENCE [LARGE SCALE GENOMIC DNA]</scope>
</reference>
<protein>
    <submittedName>
        <fullName evidence="8">Transcription factor S</fullName>
    </submittedName>
</protein>
<evidence type="ECO:0000256" key="1">
    <source>
        <dbReference type="ARBA" id="ARBA00008925"/>
    </source>
</evidence>
<sequence length="107" mass="12340">MIMFCPKCGSILRPKDKAGKKILYCTCGFTKTPGELEASTELKETTKVAKKIEVMESIETNPKIKITCEKCNNTVAYYWTQQTRGADEPETRFFKCTKCNYTWREYA</sequence>
<dbReference type="NCBIfam" id="TIGR01384">
    <property type="entry name" value="TFS_arch"/>
    <property type="match status" value="1"/>
</dbReference>
<evidence type="ECO:0000256" key="2">
    <source>
        <dbReference type="ARBA" id="ARBA00022723"/>
    </source>
</evidence>
<dbReference type="InterPro" id="IPR006288">
    <property type="entry name" value="TFS"/>
</dbReference>
<gene>
    <name evidence="8" type="ORF">A2912_01325</name>
</gene>
<dbReference type="PANTHER" id="PTHR11239:SF12">
    <property type="entry name" value="DNA-DIRECTED RNA POLYMERASE III SUBUNIT RPC10"/>
    <property type="match status" value="1"/>
</dbReference>
<evidence type="ECO:0000259" key="7">
    <source>
        <dbReference type="PROSITE" id="PS51133"/>
    </source>
</evidence>
<evidence type="ECO:0000256" key="6">
    <source>
        <dbReference type="ARBA" id="ARBA00023163"/>
    </source>
</evidence>
<dbReference type="SUPFAM" id="SSF57783">
    <property type="entry name" value="Zinc beta-ribbon"/>
    <property type="match status" value="1"/>
</dbReference>
<dbReference type="Pfam" id="PF01096">
    <property type="entry name" value="Zn_ribbon_TFIIS"/>
    <property type="match status" value="1"/>
</dbReference>
<accession>A0A1G1YTR0</accession>
<comment type="caution">
    <text evidence="8">The sequence shown here is derived from an EMBL/GenBank/DDBJ whole genome shotgun (WGS) entry which is preliminary data.</text>
</comment>
<keyword evidence="2" id="KW-0479">Metal-binding</keyword>
<dbReference type="GO" id="GO:0006351">
    <property type="term" value="P:DNA-templated transcription"/>
    <property type="evidence" value="ECO:0007669"/>
    <property type="project" value="InterPro"/>
</dbReference>
<dbReference type="GO" id="GO:0008270">
    <property type="term" value="F:zinc ion binding"/>
    <property type="evidence" value="ECO:0007669"/>
    <property type="project" value="UniProtKB-KW"/>
</dbReference>
<organism evidence="8 9">
    <name type="scientific">Candidatus Buchananbacteria bacterium RIFCSPLOWO2_01_FULL_40_23b</name>
    <dbReference type="NCBI Taxonomy" id="1797544"/>
    <lineage>
        <taxon>Bacteria</taxon>
        <taxon>Candidatus Buchananiibacteriota</taxon>
    </lineage>
</organism>
<dbReference type="SMART" id="SM00440">
    <property type="entry name" value="ZnF_C2C2"/>
    <property type="match status" value="1"/>
</dbReference>
<dbReference type="Gene3D" id="2.20.25.10">
    <property type="match status" value="1"/>
</dbReference>
<dbReference type="PANTHER" id="PTHR11239">
    <property type="entry name" value="DNA-DIRECTED RNA POLYMERASE"/>
    <property type="match status" value="1"/>
</dbReference>
<dbReference type="GO" id="GO:0003676">
    <property type="term" value="F:nucleic acid binding"/>
    <property type="evidence" value="ECO:0007669"/>
    <property type="project" value="InterPro"/>
</dbReference>
<dbReference type="InterPro" id="IPR019761">
    <property type="entry name" value="DNA-dir_RNA_pol-M_15_CS"/>
</dbReference>
<dbReference type="GO" id="GO:0006355">
    <property type="term" value="P:regulation of DNA-templated transcription"/>
    <property type="evidence" value="ECO:0007669"/>
    <property type="project" value="InterPro"/>
</dbReference>
<dbReference type="InterPro" id="IPR001222">
    <property type="entry name" value="Znf_TFIIS"/>
</dbReference>
<evidence type="ECO:0000256" key="4">
    <source>
        <dbReference type="ARBA" id="ARBA00022833"/>
    </source>
</evidence>
<evidence type="ECO:0000256" key="3">
    <source>
        <dbReference type="ARBA" id="ARBA00022771"/>
    </source>
</evidence>
<dbReference type="InterPro" id="IPR012164">
    <property type="entry name" value="Rpa12/Rpb9/Rpc10/TFS"/>
</dbReference>
<proteinExistence type="inferred from homology"/>
<evidence type="ECO:0000313" key="8">
    <source>
        <dbReference type="EMBL" id="OGY55734.1"/>
    </source>
</evidence>
<feature type="domain" description="TFIIS-type" evidence="7">
    <location>
        <begin position="64"/>
        <end position="104"/>
    </location>
</feature>
<keyword evidence="4" id="KW-0862">Zinc</keyword>
<keyword evidence="5" id="KW-0805">Transcription regulation</keyword>
<keyword evidence="3" id="KW-0863">Zinc-finger</keyword>
<dbReference type="EMBL" id="MHIN01000006">
    <property type="protein sequence ID" value="OGY55734.1"/>
    <property type="molecule type" value="Genomic_DNA"/>
</dbReference>
<comment type="similarity">
    <text evidence="1">Belongs to the archaeal RpoM/eukaryotic RPA12/RPB9/RPC11 RNA polymerase family.</text>
</comment>
<name>A0A1G1YTR0_9BACT</name>
<dbReference type="SMART" id="SM00661">
    <property type="entry name" value="RPOL9"/>
    <property type="match status" value="1"/>
</dbReference>
<dbReference type="GO" id="GO:0003899">
    <property type="term" value="F:DNA-directed RNA polymerase activity"/>
    <property type="evidence" value="ECO:0007669"/>
    <property type="project" value="InterPro"/>
</dbReference>
<dbReference type="CDD" id="cd10511">
    <property type="entry name" value="Zn-ribbon_TFS"/>
    <property type="match status" value="1"/>
</dbReference>